<evidence type="ECO:0000313" key="3">
    <source>
        <dbReference type="Proteomes" id="UP000521199"/>
    </source>
</evidence>
<keyword evidence="3" id="KW-1185">Reference proteome</keyword>
<dbReference type="GO" id="GO:0008887">
    <property type="term" value="F:glycerate kinase activity"/>
    <property type="evidence" value="ECO:0007669"/>
    <property type="project" value="UniProtKB-EC"/>
</dbReference>
<name>A0A7W8D474_9GAMM</name>
<keyword evidence="2" id="KW-0808">Transferase</keyword>
<dbReference type="InterPro" id="IPR027417">
    <property type="entry name" value="P-loop_NTPase"/>
</dbReference>
<feature type="region of interest" description="Disordered" evidence="1">
    <location>
        <begin position="116"/>
        <end position="135"/>
    </location>
</feature>
<dbReference type="Gene3D" id="3.40.50.300">
    <property type="entry name" value="P-loop containing nucleotide triphosphate hydrolases"/>
    <property type="match status" value="1"/>
</dbReference>
<accession>A0A7W8D474</accession>
<proteinExistence type="predicted"/>
<evidence type="ECO:0000256" key="1">
    <source>
        <dbReference type="SAM" id="MobiDB-lite"/>
    </source>
</evidence>
<dbReference type="EMBL" id="JACHHP010000002">
    <property type="protein sequence ID" value="MBB5207628.1"/>
    <property type="molecule type" value="Genomic_DNA"/>
</dbReference>
<keyword evidence="2" id="KW-0418">Kinase</keyword>
<gene>
    <name evidence="2" type="ORF">HNQ52_001157</name>
</gene>
<evidence type="ECO:0000313" key="2">
    <source>
        <dbReference type="EMBL" id="MBB5207628.1"/>
    </source>
</evidence>
<dbReference type="RefSeq" id="WP_246387622.1">
    <property type="nucleotide sequence ID" value="NZ_JACHHP010000002.1"/>
</dbReference>
<comment type="caution">
    <text evidence="2">The sequence shown here is derived from an EMBL/GenBank/DDBJ whole genome shotgun (WGS) entry which is preliminary data.</text>
</comment>
<feature type="compositionally biased region" description="Basic and acidic residues" evidence="1">
    <location>
        <begin position="121"/>
        <end position="130"/>
    </location>
</feature>
<dbReference type="Proteomes" id="UP000521199">
    <property type="component" value="Unassembled WGS sequence"/>
</dbReference>
<protein>
    <submittedName>
        <fullName evidence="2">D-glycerate 3-kinase</fullName>
        <ecNumber evidence="2">2.7.1.31</ecNumber>
    </submittedName>
</protein>
<dbReference type="SUPFAM" id="SSF52540">
    <property type="entry name" value="P-loop containing nucleoside triphosphate hydrolases"/>
    <property type="match status" value="1"/>
</dbReference>
<reference evidence="2 3" key="1">
    <citation type="submission" date="2020-08" db="EMBL/GenBank/DDBJ databases">
        <title>Genomic Encyclopedia of Type Strains, Phase IV (KMG-IV): sequencing the most valuable type-strain genomes for metagenomic binning, comparative biology and taxonomic classification.</title>
        <authorList>
            <person name="Goeker M."/>
        </authorList>
    </citation>
    <scope>NUCLEOTIDE SEQUENCE [LARGE SCALE GENOMIC DNA]</scope>
    <source>
        <strain evidence="2 3">DSM 24163</strain>
    </source>
</reference>
<organism evidence="2 3">
    <name type="scientific">Chiayiivirga flava</name>
    <dbReference type="NCBI Taxonomy" id="659595"/>
    <lineage>
        <taxon>Bacteria</taxon>
        <taxon>Pseudomonadati</taxon>
        <taxon>Pseudomonadota</taxon>
        <taxon>Gammaproteobacteria</taxon>
        <taxon>Lysobacterales</taxon>
        <taxon>Lysobacteraceae</taxon>
        <taxon>Chiayiivirga</taxon>
    </lineage>
</organism>
<sequence>MSPPGAVWPQHLIASLAAFAVDAMADRTFPLLLGLSGLQGSGKSTLAAQLVTHCGASGIDAIALSLDDVYLTRAERLDLARDVHPLLATRGVPGTHDLALLHATLDALADAAPDTPAAVPRFDKGTDDRTPPATWPRIVAPPQLIVLEGWCIGVPPQPDATLYTPINTLERDEDPDGRWRRHINTALARDYAQLWQRLDRLLVLQAPSFDVVADWRDEQEQNLRNIGAPHAMSPLDVARFVAHYERISRQALATLPALADRVIALDRDRRPLA</sequence>
<dbReference type="AlphaFoldDB" id="A0A7W8D474"/>
<dbReference type="EC" id="2.7.1.31" evidence="2"/>